<sequence>MKLLALAPFWGALLAVGVFADEMITSLLKNNDDLFVPDYTQEELESAVKLPLNVSSLSDIVAYKTRFFVSPCKKIERVVLHPPPSHLFNSLYAGDVFLFNSTAFLAYKVVVDSIEGVPSFIRMDGFVDEGVTSSRYFVRTDDHWDMLSRRSFILKRILYGSHHTLDLYGYADDRADGNIVRQIDGRYGPITIYYPKFNDYLTEIVAGARTIWTFDPAKTELVLKVMTYKYKGNDFCVLRTIDWNGTITEELYLEDNYGYSHVGHLPRAELDAGRGSAGGDADEQQSPPKPREYVDPVVLVIKPPTTNDTLVAEYSDTLEAQYAEAKFITVNFRREPKKDIEEGWTLDTREYANGDIVRTFSAKRGYFIRRLVYHNRHLFEKPGYALRRGAHLVAHDGSEFLRLEGIDQGGKSYEYYYVKKNGNWVQIDRPVWDPSRNRRPLSSLFGMPTTLEAKDLTEEELAALPDAEGVECDTSKPADFAERTIVKGIITRTHYTALPGKVFQSFVDDGVEFVNPNGHYVSTEALHYQVQGLELLVYVAHDTKTGKSTLQYFMKNRGRWTNITEDAYTNNIARMISVAKDRHIDIENTLSALEDSGADAHAVDLGFVPYIPEDEDAPLSVPLNVPLQPIIDGHTGGYKLNCPSNTKVLDRCATSEHIRLNLRGYGDERCNIVALRTGEHHTRVIYKPADGYIFNSIIEWGRIIFEMPGYTVTACHLDEMPDKEQYFLQINAYDSEGNQHVFYYYKAHKFHNFQEISHGTYANLRYRNVIRADINVGNPGRRNKHVVKFESKHFDKIYSFIPRINVLIDVVRHGKSVIWKFDDRKPEIVTRVVTFVRQDIRGCLINFIDHKANEVERLYLNVDPKTKEYVLFLHKGDMFSLFKNYMRNRKVGFGLTARYLPNDIDWTEVVQPNTKDHEKCKRGVKLSKLLAEEESTDDVCVEDSENSAGDDADDYGISMGSGDNVESSTEGESTEATESEELTEEQLKMRATVEAKKKHQAQLEDNMYYSDKKFAMKQVIHKEGVVWDPDDNGDLCLDVRKYRRGQYRVVECEIMSPDGHVEVRYFMNTHNGRGDYREIIVSDMGSEI</sequence>
<comment type="caution">
    <text evidence="3">The sequence shown here is derived from an EMBL/GenBank/DDBJ whole genome shotgun (WGS) entry which is preliminary data.</text>
</comment>
<gene>
    <name evidence="3" type="ORF">X943_001691</name>
</gene>
<evidence type="ECO:0000313" key="4">
    <source>
        <dbReference type="Proteomes" id="UP001195914"/>
    </source>
</evidence>
<feature type="chain" id="PRO_5042181158" evidence="2">
    <location>
        <begin position="21"/>
        <end position="1088"/>
    </location>
</feature>
<keyword evidence="4" id="KW-1185">Reference proteome</keyword>
<evidence type="ECO:0000313" key="3">
    <source>
        <dbReference type="EMBL" id="KAK1937416.1"/>
    </source>
</evidence>
<protein>
    <submittedName>
        <fullName evidence="3">Spherical body protein 3</fullName>
    </submittedName>
</protein>
<reference evidence="3" key="2">
    <citation type="submission" date="2021-05" db="EMBL/GenBank/DDBJ databases">
        <authorList>
            <person name="Pain A."/>
        </authorList>
    </citation>
    <scope>NUCLEOTIDE SEQUENCE</scope>
    <source>
        <strain evidence="3">1802A</strain>
    </source>
</reference>
<evidence type="ECO:0000256" key="1">
    <source>
        <dbReference type="SAM" id="MobiDB-lite"/>
    </source>
</evidence>
<feature type="compositionally biased region" description="Acidic residues" evidence="1">
    <location>
        <begin position="936"/>
        <end position="954"/>
    </location>
</feature>
<keyword evidence="2" id="KW-0732">Signal</keyword>
<name>A0AAD9LIB1_BABDI</name>
<dbReference type="AlphaFoldDB" id="A0AAD9LIB1"/>
<feature type="signal peptide" evidence="2">
    <location>
        <begin position="1"/>
        <end position="20"/>
    </location>
</feature>
<feature type="compositionally biased region" description="Acidic residues" evidence="1">
    <location>
        <begin position="972"/>
        <end position="984"/>
    </location>
</feature>
<feature type="region of interest" description="Disordered" evidence="1">
    <location>
        <begin position="271"/>
        <end position="291"/>
    </location>
</feature>
<accession>A0AAD9LIB1</accession>
<organism evidence="3 4">
    <name type="scientific">Babesia divergens</name>
    <dbReference type="NCBI Taxonomy" id="32595"/>
    <lineage>
        <taxon>Eukaryota</taxon>
        <taxon>Sar</taxon>
        <taxon>Alveolata</taxon>
        <taxon>Apicomplexa</taxon>
        <taxon>Aconoidasida</taxon>
        <taxon>Piroplasmida</taxon>
        <taxon>Babesiidae</taxon>
        <taxon>Babesia</taxon>
    </lineage>
</organism>
<proteinExistence type="predicted"/>
<evidence type="ECO:0000256" key="2">
    <source>
        <dbReference type="SAM" id="SignalP"/>
    </source>
</evidence>
<dbReference type="EMBL" id="JAHBMH010000033">
    <property type="protein sequence ID" value="KAK1937416.1"/>
    <property type="molecule type" value="Genomic_DNA"/>
</dbReference>
<feature type="region of interest" description="Disordered" evidence="1">
    <location>
        <begin position="936"/>
        <end position="984"/>
    </location>
</feature>
<reference evidence="3" key="1">
    <citation type="journal article" date="2014" name="Nucleic Acids Res.">
        <title>The evolutionary dynamics of variant antigen genes in Babesia reveal a history of genomic innovation underlying host-parasite interaction.</title>
        <authorList>
            <person name="Jackson A.P."/>
            <person name="Otto T.D."/>
            <person name="Darby A."/>
            <person name="Ramaprasad A."/>
            <person name="Xia D."/>
            <person name="Echaide I.E."/>
            <person name="Farber M."/>
            <person name="Gahlot S."/>
            <person name="Gamble J."/>
            <person name="Gupta D."/>
            <person name="Gupta Y."/>
            <person name="Jackson L."/>
            <person name="Malandrin L."/>
            <person name="Malas T.B."/>
            <person name="Moussa E."/>
            <person name="Nair M."/>
            <person name="Reid A.J."/>
            <person name="Sanders M."/>
            <person name="Sharma J."/>
            <person name="Tracey A."/>
            <person name="Quail M.A."/>
            <person name="Weir W."/>
            <person name="Wastling J.M."/>
            <person name="Hall N."/>
            <person name="Willadsen P."/>
            <person name="Lingelbach K."/>
            <person name="Shiels B."/>
            <person name="Tait A."/>
            <person name="Berriman M."/>
            <person name="Allred D.R."/>
            <person name="Pain A."/>
        </authorList>
    </citation>
    <scope>NUCLEOTIDE SEQUENCE</scope>
    <source>
        <strain evidence="3">1802A</strain>
    </source>
</reference>
<dbReference type="Proteomes" id="UP001195914">
    <property type="component" value="Unassembled WGS sequence"/>
</dbReference>